<dbReference type="Pfam" id="PF03364">
    <property type="entry name" value="Polyketide_cyc"/>
    <property type="match status" value="1"/>
</dbReference>
<dbReference type="Gene3D" id="3.30.530.20">
    <property type="match status" value="1"/>
</dbReference>
<dbReference type="SUPFAM" id="SSF55961">
    <property type="entry name" value="Bet v1-like"/>
    <property type="match status" value="1"/>
</dbReference>
<sequence>MQRSDNRQSRLRGVLAESQLVAAGLYTIYGSLDTDLSVLAVLDVLTDYRGLARIYNNIEESRLVSQGNQKQVHQICRWEFLVFSGTFETRLAVHEAREHGEVVFNLISSSFMQQFQGAWKVTAQPGSGCRVEHRLSVQPSIAPPETFASYTKKIFVRQVERLLEDLSRELCRLQA</sequence>
<reference evidence="2 3" key="1">
    <citation type="submission" date="2023-10" db="EMBL/GenBank/DDBJ databases">
        <authorList>
            <person name="Maclean D."/>
            <person name="Macfadyen A."/>
        </authorList>
    </citation>
    <scope>NUCLEOTIDE SEQUENCE [LARGE SCALE GENOMIC DNA]</scope>
</reference>
<organism evidence="2 3">
    <name type="scientific">Coccomyxa viridis</name>
    <dbReference type="NCBI Taxonomy" id="1274662"/>
    <lineage>
        <taxon>Eukaryota</taxon>
        <taxon>Viridiplantae</taxon>
        <taxon>Chlorophyta</taxon>
        <taxon>core chlorophytes</taxon>
        <taxon>Trebouxiophyceae</taxon>
        <taxon>Trebouxiophyceae incertae sedis</taxon>
        <taxon>Coccomyxaceae</taxon>
        <taxon>Coccomyxa</taxon>
    </lineage>
</organism>
<evidence type="ECO:0000259" key="1">
    <source>
        <dbReference type="Pfam" id="PF03364"/>
    </source>
</evidence>
<gene>
    <name evidence="2" type="ORF">CVIRNUC_010949</name>
</gene>
<evidence type="ECO:0000313" key="2">
    <source>
        <dbReference type="EMBL" id="CAK0787727.1"/>
    </source>
</evidence>
<dbReference type="InterPro" id="IPR005031">
    <property type="entry name" value="COQ10_START"/>
</dbReference>
<name>A0AAV1IKC9_9CHLO</name>
<dbReference type="PANTHER" id="PTHR31385">
    <property type="entry name" value="PUTATIVE (DUF220)-RELATED"/>
    <property type="match status" value="1"/>
</dbReference>
<dbReference type="Proteomes" id="UP001314263">
    <property type="component" value="Unassembled WGS sequence"/>
</dbReference>
<protein>
    <recommendedName>
        <fullName evidence="1">Coenzyme Q-binding protein COQ10 START domain-containing protein</fullName>
    </recommendedName>
</protein>
<comment type="caution">
    <text evidence="2">The sequence shown here is derived from an EMBL/GenBank/DDBJ whole genome shotgun (WGS) entry which is preliminary data.</text>
</comment>
<dbReference type="AlphaFoldDB" id="A0AAV1IKC9"/>
<dbReference type="InterPro" id="IPR023393">
    <property type="entry name" value="START-like_dom_sf"/>
</dbReference>
<dbReference type="PANTHER" id="PTHR31385:SF1">
    <property type="entry name" value="PUTATIVE (DUF220)-RELATED"/>
    <property type="match status" value="1"/>
</dbReference>
<evidence type="ECO:0000313" key="3">
    <source>
        <dbReference type="Proteomes" id="UP001314263"/>
    </source>
</evidence>
<dbReference type="EMBL" id="CAUYUE010000018">
    <property type="protein sequence ID" value="CAK0787727.1"/>
    <property type="molecule type" value="Genomic_DNA"/>
</dbReference>
<proteinExistence type="predicted"/>
<accession>A0AAV1IKC9</accession>
<keyword evidence="3" id="KW-1185">Reference proteome</keyword>
<feature type="domain" description="Coenzyme Q-binding protein COQ10 START" evidence="1">
    <location>
        <begin position="40"/>
        <end position="148"/>
    </location>
</feature>